<dbReference type="PANTHER" id="PTHR42810">
    <property type="entry name" value="PURINE PERMEASE C1399.01C-RELATED"/>
    <property type="match status" value="1"/>
</dbReference>
<keyword evidence="9" id="KW-1185">Reference proteome</keyword>
<evidence type="ECO:0000256" key="5">
    <source>
        <dbReference type="ARBA" id="ARBA00022989"/>
    </source>
</evidence>
<gene>
    <name evidence="8" type="primary">uraA</name>
    <name evidence="8" type="ORF">I6U51_10180</name>
</gene>
<dbReference type="NCBIfam" id="TIGR00801">
    <property type="entry name" value="ncs2"/>
    <property type="match status" value="1"/>
</dbReference>
<dbReference type="EMBL" id="JAEEGB010000010">
    <property type="protein sequence ID" value="MBI6873069.1"/>
    <property type="molecule type" value="Genomic_DNA"/>
</dbReference>
<feature type="transmembrane region" description="Helical" evidence="7">
    <location>
        <begin position="400"/>
        <end position="418"/>
    </location>
</feature>
<keyword evidence="6 7" id="KW-0472">Membrane</keyword>
<dbReference type="Proteomes" id="UP000622687">
    <property type="component" value="Unassembled WGS sequence"/>
</dbReference>
<dbReference type="PANTHER" id="PTHR42810:SF2">
    <property type="entry name" value="PURINE PERMEASE C1399.01C-RELATED"/>
    <property type="match status" value="1"/>
</dbReference>
<name>A0A934HXH4_9CLOT</name>
<dbReference type="GO" id="GO:0042907">
    <property type="term" value="F:xanthine transmembrane transporter activity"/>
    <property type="evidence" value="ECO:0007669"/>
    <property type="project" value="TreeGrafter"/>
</dbReference>
<dbReference type="AlphaFoldDB" id="A0A934HXH4"/>
<evidence type="ECO:0000256" key="7">
    <source>
        <dbReference type="SAM" id="Phobius"/>
    </source>
</evidence>
<evidence type="ECO:0000313" key="9">
    <source>
        <dbReference type="Proteomes" id="UP000622687"/>
    </source>
</evidence>
<feature type="transmembrane region" description="Helical" evidence="7">
    <location>
        <begin position="161"/>
        <end position="181"/>
    </location>
</feature>
<feature type="transmembrane region" description="Helical" evidence="7">
    <location>
        <begin position="340"/>
        <end position="362"/>
    </location>
</feature>
<feature type="transmembrane region" description="Helical" evidence="7">
    <location>
        <begin position="123"/>
        <end position="141"/>
    </location>
</feature>
<accession>A0A934HXH4</accession>
<evidence type="ECO:0000256" key="3">
    <source>
        <dbReference type="ARBA" id="ARBA00022448"/>
    </source>
</evidence>
<evidence type="ECO:0000256" key="1">
    <source>
        <dbReference type="ARBA" id="ARBA00004141"/>
    </source>
</evidence>
<organism evidence="8 9">
    <name type="scientific">Clostridium aciditolerans</name>
    <dbReference type="NCBI Taxonomy" id="339861"/>
    <lineage>
        <taxon>Bacteria</taxon>
        <taxon>Bacillati</taxon>
        <taxon>Bacillota</taxon>
        <taxon>Clostridia</taxon>
        <taxon>Eubacteriales</taxon>
        <taxon>Clostridiaceae</taxon>
        <taxon>Clostridium</taxon>
    </lineage>
</organism>
<dbReference type="InterPro" id="IPR006043">
    <property type="entry name" value="NCS2"/>
</dbReference>
<dbReference type="NCBIfam" id="NF007995">
    <property type="entry name" value="PRK10720.1"/>
    <property type="match status" value="1"/>
</dbReference>
<feature type="transmembrane region" description="Helical" evidence="7">
    <location>
        <begin position="89"/>
        <end position="111"/>
    </location>
</feature>
<feature type="transmembrane region" description="Helical" evidence="7">
    <location>
        <begin position="309"/>
        <end position="334"/>
    </location>
</feature>
<feature type="transmembrane region" description="Helical" evidence="7">
    <location>
        <begin position="64"/>
        <end position="83"/>
    </location>
</feature>
<feature type="transmembrane region" description="Helical" evidence="7">
    <location>
        <begin position="188"/>
        <end position="211"/>
    </location>
</feature>
<keyword evidence="4 7" id="KW-0812">Transmembrane</keyword>
<evidence type="ECO:0000256" key="2">
    <source>
        <dbReference type="ARBA" id="ARBA00008821"/>
    </source>
</evidence>
<dbReference type="InterPro" id="IPR006042">
    <property type="entry name" value="Xan_ur_permease"/>
</dbReference>
<comment type="caution">
    <text evidence="8">The sequence shown here is derived from an EMBL/GenBank/DDBJ whole genome shotgun (WGS) entry which is preliminary data.</text>
</comment>
<comment type="similarity">
    <text evidence="2">Belongs to the nucleobase:cation symporter-2 (NCS2) (TC 2.A.40) family.</text>
</comment>
<protein>
    <submittedName>
        <fullName evidence="8">Uracil permease</fullName>
    </submittedName>
</protein>
<sequence>MKNYVDVEEKLPIFTTIPLSFQHLFAMVGATILVPILTGMSPSIALFCSGIGTLLYIVCTKAKLPAYIGSSFAFIGPMMVASKNYGPEAMLSGVMAAGLVYITVAVIIRFCGVRWLNKALPPVVVGSIVIVIGLGLAAVAINWAGLNSSFTTPTMQNVPRWAWITVSMITLGIGVLGSMYFRGFLAVIPILVAMIAGYIAALVLGVIPHQAIEAIANAKLFRLPPFVTPKFNLNAMMLMAPVSFVTLAEHIGHVYVTNNVVGRDFTKEPGLHRSILGDGVATMFAGLVGGPPNTTYGENIGVMAITKVYSVWVIGGAGVIAIMLSFIGPVAAIIENMPMPVMGGVSILLFGIIASSGFRIFVEDKIDFSKKKNLILSSVIIVIGIGGAAVKFNFNGAEVEIAGVALATIVGIVLNLILPDKSATEEDFVVEETSETKKQIIEAV</sequence>
<evidence type="ECO:0000313" key="8">
    <source>
        <dbReference type="EMBL" id="MBI6873069.1"/>
    </source>
</evidence>
<evidence type="ECO:0000256" key="6">
    <source>
        <dbReference type="ARBA" id="ARBA00023136"/>
    </source>
</evidence>
<feature type="transmembrane region" description="Helical" evidence="7">
    <location>
        <begin position="231"/>
        <end position="248"/>
    </location>
</feature>
<feature type="transmembrane region" description="Helical" evidence="7">
    <location>
        <begin position="24"/>
        <end position="57"/>
    </location>
</feature>
<dbReference type="RefSeq" id="WP_211142539.1">
    <property type="nucleotide sequence ID" value="NZ_JAEEGB010000010.1"/>
</dbReference>
<reference evidence="8" key="1">
    <citation type="submission" date="2020-12" db="EMBL/GenBank/DDBJ databases">
        <title>Clostridium thailandense sp. nov., a novel acetogenic bacterium isolated from peat land soil in Thailand.</title>
        <authorList>
            <person name="Chaikitkaew S."/>
            <person name="Birkeland N.K."/>
        </authorList>
    </citation>
    <scope>NUCLEOTIDE SEQUENCE</scope>
    <source>
        <strain evidence="8">DSM 17425</strain>
    </source>
</reference>
<comment type="subcellular location">
    <subcellularLocation>
        <location evidence="1">Membrane</location>
        <topology evidence="1">Multi-pass membrane protein</topology>
    </subcellularLocation>
</comment>
<keyword evidence="3" id="KW-0813">Transport</keyword>
<keyword evidence="5 7" id="KW-1133">Transmembrane helix</keyword>
<dbReference type="PROSITE" id="PS01116">
    <property type="entry name" value="XANTH_URACIL_PERMASE"/>
    <property type="match status" value="1"/>
</dbReference>
<proteinExistence type="inferred from homology"/>
<feature type="transmembrane region" description="Helical" evidence="7">
    <location>
        <begin position="374"/>
        <end position="394"/>
    </location>
</feature>
<dbReference type="Pfam" id="PF00860">
    <property type="entry name" value="Xan_ur_permease"/>
    <property type="match status" value="1"/>
</dbReference>
<evidence type="ECO:0000256" key="4">
    <source>
        <dbReference type="ARBA" id="ARBA00022692"/>
    </source>
</evidence>
<dbReference type="GO" id="GO:0005886">
    <property type="term" value="C:plasma membrane"/>
    <property type="evidence" value="ECO:0007669"/>
    <property type="project" value="TreeGrafter"/>
</dbReference>